<proteinExistence type="predicted"/>
<protein>
    <submittedName>
        <fullName evidence="1">Uncharacterized protein</fullName>
    </submittedName>
</protein>
<reference evidence="1" key="1">
    <citation type="submission" date="2019-12" db="EMBL/GenBank/DDBJ databases">
        <title>Whole genome sequencing of Haloarcula argentinensis strain pws5.</title>
        <authorList>
            <person name="Verma D.K."/>
            <person name="Gopal K."/>
            <person name="Prasad E.S."/>
        </authorList>
    </citation>
    <scope>NUCLEOTIDE SEQUENCE</scope>
    <source>
        <strain evidence="1">Pws5</strain>
    </source>
</reference>
<dbReference type="AlphaFoldDB" id="A0A847URM5"/>
<evidence type="ECO:0000313" key="2">
    <source>
        <dbReference type="Proteomes" id="UP000641625"/>
    </source>
</evidence>
<name>A0A847URM5_HALAR</name>
<sequence>MSKAVSRRLSWPRRRREDGTPIVGYTCDNCGHEVEAPYTPSRLAHCPSCGGNQQGVRGWTVEDTVDTRRIRLRQQLAACYGPADYPLGRDDTVCEACGATEDVHICPGEDMDDFEYRCDDCRRFPNWFWQPGDHPSLLVRDWIETCDRCDAEFTAVFGVTFWIDTHGSGYHEEDLCLRCADTGRVRRALERDR</sequence>
<dbReference type="EMBL" id="WOWA01000007">
    <property type="protein sequence ID" value="NLV14338.1"/>
    <property type="molecule type" value="Genomic_DNA"/>
</dbReference>
<comment type="caution">
    <text evidence="1">The sequence shown here is derived from an EMBL/GenBank/DDBJ whole genome shotgun (WGS) entry which is preliminary data.</text>
</comment>
<gene>
    <name evidence="1" type="ORF">GOC77_13810</name>
</gene>
<dbReference type="RefSeq" id="WP_170097766.1">
    <property type="nucleotide sequence ID" value="NZ_WOWA01000007.1"/>
</dbReference>
<evidence type="ECO:0000313" key="1">
    <source>
        <dbReference type="EMBL" id="NLV14338.1"/>
    </source>
</evidence>
<organism evidence="1 2">
    <name type="scientific">Haloarcula argentinensis</name>
    <dbReference type="NCBI Taxonomy" id="43776"/>
    <lineage>
        <taxon>Archaea</taxon>
        <taxon>Methanobacteriati</taxon>
        <taxon>Methanobacteriota</taxon>
        <taxon>Stenosarchaea group</taxon>
        <taxon>Halobacteria</taxon>
        <taxon>Halobacteriales</taxon>
        <taxon>Haloarculaceae</taxon>
        <taxon>Haloarcula</taxon>
    </lineage>
</organism>
<dbReference type="Proteomes" id="UP000641625">
    <property type="component" value="Unassembled WGS sequence"/>
</dbReference>
<accession>A0A847URM5</accession>